<evidence type="ECO:0000313" key="2">
    <source>
        <dbReference type="EMBL" id="PPS06973.1"/>
    </source>
</evidence>
<name>A0A2P5XUF7_GOSBA</name>
<dbReference type="EMBL" id="KZ664209">
    <property type="protein sequence ID" value="PPS06973.1"/>
    <property type="molecule type" value="Genomic_DNA"/>
</dbReference>
<gene>
    <name evidence="2" type="ORF">GOBAR_AA13671</name>
</gene>
<evidence type="ECO:0000256" key="1">
    <source>
        <dbReference type="SAM" id="MobiDB-lite"/>
    </source>
</evidence>
<feature type="region of interest" description="Disordered" evidence="1">
    <location>
        <begin position="168"/>
        <end position="193"/>
    </location>
</feature>
<feature type="compositionally biased region" description="Polar residues" evidence="1">
    <location>
        <begin position="25"/>
        <end position="44"/>
    </location>
</feature>
<dbReference type="Proteomes" id="UP000239757">
    <property type="component" value="Unassembled WGS sequence"/>
</dbReference>
<accession>A0A2P5XUF7</accession>
<dbReference type="AlphaFoldDB" id="A0A2P5XUF7"/>
<organism evidence="2 3">
    <name type="scientific">Gossypium barbadense</name>
    <name type="common">Sea Island cotton</name>
    <name type="synonym">Hibiscus barbadensis</name>
    <dbReference type="NCBI Taxonomy" id="3634"/>
    <lineage>
        <taxon>Eukaryota</taxon>
        <taxon>Viridiplantae</taxon>
        <taxon>Streptophyta</taxon>
        <taxon>Embryophyta</taxon>
        <taxon>Tracheophyta</taxon>
        <taxon>Spermatophyta</taxon>
        <taxon>Magnoliopsida</taxon>
        <taxon>eudicotyledons</taxon>
        <taxon>Gunneridae</taxon>
        <taxon>Pentapetalae</taxon>
        <taxon>rosids</taxon>
        <taxon>malvids</taxon>
        <taxon>Malvales</taxon>
        <taxon>Malvaceae</taxon>
        <taxon>Malvoideae</taxon>
        <taxon>Gossypium</taxon>
    </lineage>
</organism>
<feature type="compositionally biased region" description="Basic and acidic residues" evidence="1">
    <location>
        <begin position="47"/>
        <end position="76"/>
    </location>
</feature>
<evidence type="ECO:0000313" key="3">
    <source>
        <dbReference type="Proteomes" id="UP000239757"/>
    </source>
</evidence>
<sequence>MQLSFKMRKGGCINHSTKTDHVEQPTLQEISSKNLHKPCSSNNKGPIYEEQRLQIEELDEWRTQKPRKPDKPKLSQDELNTSPNQLKVGEKVLLDEANPRITTSEPNEEIPLTVLSIFPYGIVEVIHPKFKTFKGRAIRPCENRAKIFPNTGCDKLPWPCDKYRLVQSTEEENPEGITDDIPPRHEDPPSHSPPIHRLVHAAASYSDISERLTRFEQQCFQCFNHIDATLHQICQYLHILSPPPPREPSGDDDI</sequence>
<proteinExistence type="predicted"/>
<reference evidence="2 3" key="1">
    <citation type="submission" date="2015-01" db="EMBL/GenBank/DDBJ databases">
        <title>Genome of allotetraploid Gossypium barbadense reveals genomic plasticity and fiber elongation in cotton evolution.</title>
        <authorList>
            <person name="Chen X."/>
            <person name="Liu X."/>
            <person name="Zhao B."/>
            <person name="Zheng H."/>
            <person name="Hu Y."/>
            <person name="Lu G."/>
            <person name="Yang C."/>
            <person name="Chen J."/>
            <person name="Shan C."/>
            <person name="Zhang L."/>
            <person name="Zhou Y."/>
            <person name="Wang L."/>
            <person name="Guo W."/>
            <person name="Bai Y."/>
            <person name="Ruan J."/>
            <person name="Shangguan X."/>
            <person name="Mao Y."/>
            <person name="Jiang J."/>
            <person name="Zhu Y."/>
            <person name="Lei J."/>
            <person name="Kang H."/>
            <person name="Chen S."/>
            <person name="He X."/>
            <person name="Wang R."/>
            <person name="Wang Y."/>
            <person name="Chen J."/>
            <person name="Wang L."/>
            <person name="Yu S."/>
            <person name="Wang B."/>
            <person name="Wei J."/>
            <person name="Song S."/>
            <person name="Lu X."/>
            <person name="Gao Z."/>
            <person name="Gu W."/>
            <person name="Deng X."/>
            <person name="Ma D."/>
            <person name="Wang S."/>
            <person name="Liang W."/>
            <person name="Fang L."/>
            <person name="Cai C."/>
            <person name="Zhu X."/>
            <person name="Zhou B."/>
            <person name="Zhang Y."/>
            <person name="Chen Z."/>
            <person name="Xu S."/>
            <person name="Zhu R."/>
            <person name="Wang S."/>
            <person name="Zhang T."/>
            <person name="Zhao G."/>
        </authorList>
    </citation>
    <scope>NUCLEOTIDE SEQUENCE [LARGE SCALE GENOMIC DNA]</scope>
    <source>
        <strain evidence="3">cv. Xinhai21</strain>
        <tissue evidence="2">Leaf</tissue>
    </source>
</reference>
<protein>
    <submittedName>
        <fullName evidence="2">Uncharacterized protein</fullName>
    </submittedName>
</protein>
<feature type="region of interest" description="Disordered" evidence="1">
    <location>
        <begin position="1"/>
        <end position="84"/>
    </location>
</feature>
<feature type="compositionally biased region" description="Acidic residues" evidence="1">
    <location>
        <begin position="169"/>
        <end position="178"/>
    </location>
</feature>